<protein>
    <submittedName>
        <fullName evidence="2">Thioredoxin-like protein</fullName>
    </submittedName>
</protein>
<evidence type="ECO:0000259" key="1">
    <source>
        <dbReference type="Pfam" id="PF13462"/>
    </source>
</evidence>
<gene>
    <name evidence="2" type="ORF">EDD71_10337</name>
</gene>
<dbReference type="InterPro" id="IPR012336">
    <property type="entry name" value="Thioredoxin-like_fold"/>
</dbReference>
<proteinExistence type="predicted"/>
<dbReference type="Pfam" id="PF13462">
    <property type="entry name" value="Thioredoxin_4"/>
    <property type="match status" value="1"/>
</dbReference>
<dbReference type="Gene3D" id="3.40.30.10">
    <property type="entry name" value="Glutaredoxin"/>
    <property type="match status" value="1"/>
</dbReference>
<keyword evidence="3" id="KW-1185">Reference proteome</keyword>
<accession>A0A4V3ETL4</accession>
<evidence type="ECO:0000313" key="2">
    <source>
        <dbReference type="EMBL" id="TDT62764.1"/>
    </source>
</evidence>
<dbReference type="InterPro" id="IPR036249">
    <property type="entry name" value="Thioredoxin-like_sf"/>
</dbReference>
<name>A0A4V3ETL4_9CLOT</name>
<dbReference type="Proteomes" id="UP000295325">
    <property type="component" value="Unassembled WGS sequence"/>
</dbReference>
<sequence length="65" mass="7656">MGLDEKDFKEALEHRRYREVHQRMLHHAYNEVGINAVPTFIIGESVLQGLYSEEMLRDVIDRELG</sequence>
<comment type="caution">
    <text evidence="2">The sequence shown here is derived from an EMBL/GenBank/DDBJ whole genome shotgun (WGS) entry which is preliminary data.</text>
</comment>
<feature type="domain" description="Thioredoxin-like fold" evidence="1">
    <location>
        <begin position="4"/>
        <end position="61"/>
    </location>
</feature>
<organism evidence="2 3">
    <name type="scientific">Fonticella tunisiensis</name>
    <dbReference type="NCBI Taxonomy" id="1096341"/>
    <lineage>
        <taxon>Bacteria</taxon>
        <taxon>Bacillati</taxon>
        <taxon>Bacillota</taxon>
        <taxon>Clostridia</taxon>
        <taxon>Eubacteriales</taxon>
        <taxon>Clostridiaceae</taxon>
        <taxon>Fonticella</taxon>
    </lineage>
</organism>
<dbReference type="RefSeq" id="WP_133627167.1">
    <property type="nucleotide sequence ID" value="NZ_SOAZ01000003.1"/>
</dbReference>
<dbReference type="OrthoDB" id="9799122at2"/>
<dbReference type="EMBL" id="SOAZ01000003">
    <property type="protein sequence ID" value="TDT62764.1"/>
    <property type="molecule type" value="Genomic_DNA"/>
</dbReference>
<reference evidence="2 3" key="1">
    <citation type="submission" date="2019-03" db="EMBL/GenBank/DDBJ databases">
        <title>Genomic Encyclopedia of Type Strains, Phase IV (KMG-IV): sequencing the most valuable type-strain genomes for metagenomic binning, comparative biology and taxonomic classification.</title>
        <authorList>
            <person name="Goeker M."/>
        </authorList>
    </citation>
    <scope>NUCLEOTIDE SEQUENCE [LARGE SCALE GENOMIC DNA]</scope>
    <source>
        <strain evidence="2 3">DSM 24455</strain>
    </source>
</reference>
<dbReference type="AlphaFoldDB" id="A0A4V3ETL4"/>
<evidence type="ECO:0000313" key="3">
    <source>
        <dbReference type="Proteomes" id="UP000295325"/>
    </source>
</evidence>
<dbReference type="SUPFAM" id="SSF52833">
    <property type="entry name" value="Thioredoxin-like"/>
    <property type="match status" value="1"/>
</dbReference>